<proteinExistence type="inferred from homology"/>
<evidence type="ECO:0000259" key="14">
    <source>
        <dbReference type="Pfam" id="PF24621"/>
    </source>
</evidence>
<keyword evidence="9 11" id="KW-0456">Lyase</keyword>
<feature type="domain" description="3-dehydroquinate synthase C-terminal" evidence="14">
    <location>
        <begin position="159"/>
        <end position="303"/>
    </location>
</feature>
<evidence type="ECO:0000256" key="2">
    <source>
        <dbReference type="ARBA" id="ARBA00001911"/>
    </source>
</evidence>
<dbReference type="GO" id="GO:0009073">
    <property type="term" value="P:aromatic amino acid family biosynthetic process"/>
    <property type="evidence" value="ECO:0007669"/>
    <property type="project" value="UniProtKB-KW"/>
</dbReference>
<organism evidence="15">
    <name type="scientific">Actinomyces timonensis</name>
    <dbReference type="NCBI Taxonomy" id="1288391"/>
    <lineage>
        <taxon>Bacteria</taxon>
        <taxon>Bacillati</taxon>
        <taxon>Actinomycetota</taxon>
        <taxon>Actinomycetes</taxon>
        <taxon>Actinomycetales</taxon>
        <taxon>Actinomycetaceae</taxon>
        <taxon>Actinomyces</taxon>
    </lineage>
</organism>
<dbReference type="SUPFAM" id="SSF52540">
    <property type="entry name" value="P-loop containing nucleoside triphosphate hydrolases"/>
    <property type="match status" value="1"/>
</dbReference>
<dbReference type="Pfam" id="PF01202">
    <property type="entry name" value="SKI"/>
    <property type="match status" value="1"/>
</dbReference>
<keyword evidence="8 11" id="KW-0057">Aromatic amino acid biosynthesis</keyword>
<feature type="binding site" evidence="11">
    <location>
        <position position="225"/>
    </location>
    <ligand>
        <name>Zn(2+)</name>
        <dbReference type="ChEBI" id="CHEBI:29105"/>
    </ligand>
</feature>
<dbReference type="AlphaFoldDB" id="A0AAU8N1R0"/>
<dbReference type="PANTHER" id="PTHR43622">
    <property type="entry name" value="3-DEHYDROQUINATE SYNTHASE"/>
    <property type="match status" value="1"/>
</dbReference>
<dbReference type="SUPFAM" id="SSF56796">
    <property type="entry name" value="Dehydroquinate synthase-like"/>
    <property type="match status" value="1"/>
</dbReference>
<comment type="caution">
    <text evidence="11">Lacks conserved residue(s) required for the propagation of feature annotation.</text>
</comment>
<evidence type="ECO:0000256" key="4">
    <source>
        <dbReference type="ARBA" id="ARBA00013031"/>
    </source>
</evidence>
<dbReference type="GO" id="GO:0000166">
    <property type="term" value="F:nucleotide binding"/>
    <property type="evidence" value="ECO:0007669"/>
    <property type="project" value="UniProtKB-KW"/>
</dbReference>
<dbReference type="InterPro" id="IPR030960">
    <property type="entry name" value="DHQS/DOIS_N"/>
</dbReference>
<keyword evidence="5 11" id="KW-0963">Cytoplasm</keyword>
<comment type="similarity">
    <text evidence="11">Belongs to the sugar phosphate cyclases superfamily. Dehydroquinate synthase family.</text>
</comment>
<dbReference type="InterPro" id="IPR050071">
    <property type="entry name" value="Dehydroquinate_synthase"/>
</dbReference>
<comment type="subcellular location">
    <subcellularLocation>
        <location evidence="11">Cytoplasm</location>
    </subcellularLocation>
</comment>
<evidence type="ECO:0000256" key="6">
    <source>
        <dbReference type="ARBA" id="ARBA00022605"/>
    </source>
</evidence>
<keyword evidence="11" id="KW-0479">Metal-binding</keyword>
<keyword evidence="11" id="KW-0170">Cobalt</keyword>
<evidence type="ECO:0000256" key="3">
    <source>
        <dbReference type="ARBA" id="ARBA00004661"/>
    </source>
</evidence>
<dbReference type="PRINTS" id="PR01100">
    <property type="entry name" value="SHIKIMTKNASE"/>
</dbReference>
<keyword evidence="6 11" id="KW-0028">Amino-acid biosynthesis</keyword>
<dbReference type="Pfam" id="PF01761">
    <property type="entry name" value="DHQ_synthase"/>
    <property type="match status" value="1"/>
</dbReference>
<dbReference type="HAMAP" id="MF_00110">
    <property type="entry name" value="DHQ_synthase"/>
    <property type="match status" value="1"/>
</dbReference>
<keyword evidence="11" id="KW-0547">Nucleotide-binding</keyword>
<comment type="catalytic activity">
    <reaction evidence="1 11">
        <text>7-phospho-2-dehydro-3-deoxy-D-arabino-heptonate = 3-dehydroquinate + phosphate</text>
        <dbReference type="Rhea" id="RHEA:21968"/>
        <dbReference type="ChEBI" id="CHEBI:32364"/>
        <dbReference type="ChEBI" id="CHEBI:43474"/>
        <dbReference type="ChEBI" id="CHEBI:58394"/>
        <dbReference type="EC" id="4.2.3.4"/>
    </reaction>
</comment>
<evidence type="ECO:0000256" key="10">
    <source>
        <dbReference type="ARBA" id="ARBA00023268"/>
    </source>
</evidence>
<dbReference type="GO" id="GO:0003856">
    <property type="term" value="F:3-dehydroquinate synthase activity"/>
    <property type="evidence" value="ECO:0007669"/>
    <property type="project" value="UniProtKB-UniRule"/>
</dbReference>
<feature type="binding site" evidence="11">
    <location>
        <position position="120"/>
    </location>
    <ligand>
        <name>NAD(+)</name>
        <dbReference type="ChEBI" id="CHEBI:57540"/>
    </ligand>
</feature>
<sequence>MTRAVLSSPGQGAGGVGIIHPGVLAQAARGLAGDLHAAGLRTALIEVPDGEASKRADVLSSIWERLGREGVGRDGCLIGVGGGATTDLAGFAAATWLRGIPVVQAPTTLLAMVDAAVGGKTGIDTAAGKNLVGAFHTPSAVVADLGILAGLPLDELRAGLGEVIKCGLIHDEEILRLIEADPAACLRPDAPVLAELVRRAVLVKAAVVAEDLTESGLREILNYGHTYGHAIERITGYAWRHGEAVGVGCVFAAEIAHHRGLLSGKGLARHREALAAVGLPVSFPDGAERWDDLRAAMRSDKKNRAGRLRMVLVENRFGPSRPVRGVEPTPGELRGGPPRRHREPGGSRMSGAAAVVLIGPPGAGCTTVARALAGLRGAPCLDLGAQTAALLGTEEGLALVATPEAEYRRVEEAVALELIEAARVSGGILALGSGCLGSERVRAALAGHGGAVVGLTASLRRLATRNGLDAPRSVALGTVHHEFTQMLREREARCQRAAGVVIDTSEREPADCADQIVTLLDTPAPRP</sequence>
<reference evidence="15" key="1">
    <citation type="submission" date="2024-05" db="EMBL/GenBank/DDBJ databases">
        <title>Draft genome assemblies of 36 bacteria isolated from hibernating arctic ground squirrels.</title>
        <authorList>
            <person name="McKee H."/>
            <person name="Mullen L."/>
            <person name="Drown D.M."/>
            <person name="Duddleston K.N."/>
        </authorList>
    </citation>
    <scope>NUCLEOTIDE SEQUENCE</scope>
    <source>
        <strain evidence="15">AR004</strain>
    </source>
</reference>
<dbReference type="InterPro" id="IPR027417">
    <property type="entry name" value="P-loop_NTPase"/>
</dbReference>
<dbReference type="Gene3D" id="3.40.50.300">
    <property type="entry name" value="P-loop containing nucleotide triphosphate hydrolases"/>
    <property type="match status" value="1"/>
</dbReference>
<evidence type="ECO:0000259" key="13">
    <source>
        <dbReference type="Pfam" id="PF01761"/>
    </source>
</evidence>
<dbReference type="Gene3D" id="1.20.1090.10">
    <property type="entry name" value="Dehydroquinate synthase-like - alpha domain"/>
    <property type="match status" value="1"/>
</dbReference>
<gene>
    <name evidence="11 15" type="primary">aroB</name>
    <name evidence="15" type="ORF">ABXS69_06335</name>
</gene>
<feature type="binding site" evidence="11">
    <location>
        <begin position="107"/>
        <end position="108"/>
    </location>
    <ligand>
        <name>NAD(+)</name>
        <dbReference type="ChEBI" id="CHEBI:57540"/>
    </ligand>
</feature>
<dbReference type="PANTHER" id="PTHR43622:SF7">
    <property type="entry name" value="3-DEHYDROQUINATE SYNTHASE, CHLOROPLASTIC"/>
    <property type="match status" value="1"/>
</dbReference>
<dbReference type="InterPro" id="IPR016037">
    <property type="entry name" value="DHQ_synth_AroB"/>
</dbReference>
<evidence type="ECO:0000256" key="7">
    <source>
        <dbReference type="ARBA" id="ARBA00023027"/>
    </source>
</evidence>
<evidence type="ECO:0000313" key="15">
    <source>
        <dbReference type="EMBL" id="XCP81651.1"/>
    </source>
</evidence>
<dbReference type="GO" id="GO:0005737">
    <property type="term" value="C:cytoplasm"/>
    <property type="evidence" value="ECO:0007669"/>
    <property type="project" value="UniProtKB-SubCell"/>
</dbReference>
<feature type="binding site" evidence="11">
    <location>
        <begin position="83"/>
        <end position="87"/>
    </location>
    <ligand>
        <name>NAD(+)</name>
        <dbReference type="ChEBI" id="CHEBI:57540"/>
    </ligand>
</feature>
<feature type="compositionally biased region" description="Low complexity" evidence="12">
    <location>
        <begin position="327"/>
        <end position="336"/>
    </location>
</feature>
<evidence type="ECO:0000256" key="9">
    <source>
        <dbReference type="ARBA" id="ARBA00023239"/>
    </source>
</evidence>
<evidence type="ECO:0000256" key="1">
    <source>
        <dbReference type="ARBA" id="ARBA00001393"/>
    </source>
</evidence>
<name>A0AAU8N1R0_9ACTO</name>
<feature type="binding site" evidence="11">
    <location>
        <position position="162"/>
    </location>
    <ligand>
        <name>Zn(2+)</name>
        <dbReference type="ChEBI" id="CHEBI:29105"/>
    </ligand>
</feature>
<evidence type="ECO:0000256" key="5">
    <source>
        <dbReference type="ARBA" id="ARBA00022490"/>
    </source>
</evidence>
<evidence type="ECO:0000256" key="12">
    <source>
        <dbReference type="SAM" id="MobiDB-lite"/>
    </source>
</evidence>
<dbReference type="GO" id="GO:0046872">
    <property type="term" value="F:metal ion binding"/>
    <property type="evidence" value="ECO:0007669"/>
    <property type="project" value="UniProtKB-KW"/>
</dbReference>
<feature type="binding site" evidence="11">
    <location>
        <position position="129"/>
    </location>
    <ligand>
        <name>NAD(+)</name>
        <dbReference type="ChEBI" id="CHEBI:57540"/>
    </ligand>
</feature>
<dbReference type="InterPro" id="IPR056179">
    <property type="entry name" value="DHQS_C"/>
</dbReference>
<dbReference type="Gene3D" id="3.40.50.1970">
    <property type="match status" value="1"/>
</dbReference>
<keyword evidence="7 11" id="KW-0520">NAD</keyword>
<feature type="binding site" evidence="11">
    <location>
        <begin position="49"/>
        <end position="54"/>
    </location>
    <ligand>
        <name>NAD(+)</name>
        <dbReference type="ChEBI" id="CHEBI:57540"/>
    </ligand>
</feature>
<feature type="domain" description="3-dehydroquinate synthase N-terminal" evidence="13">
    <location>
        <begin position="45"/>
        <end position="157"/>
    </location>
</feature>
<dbReference type="GO" id="GO:0008652">
    <property type="term" value="P:amino acid biosynthetic process"/>
    <property type="evidence" value="ECO:0007669"/>
    <property type="project" value="UniProtKB-KW"/>
</dbReference>
<accession>A0AAU8N1R0</accession>
<feature type="region of interest" description="Disordered" evidence="12">
    <location>
        <begin position="319"/>
        <end position="347"/>
    </location>
</feature>
<dbReference type="EC" id="4.2.3.4" evidence="4 11"/>
<evidence type="ECO:0000256" key="11">
    <source>
        <dbReference type="HAMAP-Rule" id="MF_00110"/>
    </source>
</evidence>
<protein>
    <recommendedName>
        <fullName evidence="4 11">3-dehydroquinate synthase</fullName>
        <shortName evidence="11">DHQS</shortName>
        <ecNumber evidence="4 11">4.2.3.4</ecNumber>
    </recommendedName>
</protein>
<keyword evidence="11" id="KW-0862">Zinc</keyword>
<comment type="pathway">
    <text evidence="3 11">Metabolic intermediate biosynthesis; chorismate biosynthesis; chorismate from D-erythrose 4-phosphate and phosphoenolpyruvate: step 2/7.</text>
</comment>
<comment type="cofactor">
    <cofactor evidence="11">
        <name>Co(2+)</name>
        <dbReference type="ChEBI" id="CHEBI:48828"/>
    </cofactor>
    <cofactor evidence="11">
        <name>Zn(2+)</name>
        <dbReference type="ChEBI" id="CHEBI:29105"/>
    </cofactor>
    <text evidence="11">Binds 1 divalent metal cation per subunit. Can use either Co(2+) or Zn(2+).</text>
</comment>
<keyword evidence="10" id="KW-0511">Multifunctional enzyme</keyword>
<dbReference type="GO" id="GO:0009423">
    <property type="term" value="P:chorismate biosynthetic process"/>
    <property type="evidence" value="ECO:0007669"/>
    <property type="project" value="UniProtKB-UniRule"/>
</dbReference>
<feature type="binding site" evidence="11">
    <location>
        <position position="241"/>
    </location>
    <ligand>
        <name>Zn(2+)</name>
        <dbReference type="ChEBI" id="CHEBI:29105"/>
    </ligand>
</feature>
<comment type="cofactor">
    <cofactor evidence="2 11">
        <name>NAD(+)</name>
        <dbReference type="ChEBI" id="CHEBI:57540"/>
    </cofactor>
</comment>
<comment type="function">
    <text evidence="11">Catalyzes the conversion of 3-deoxy-D-arabino-heptulosonate 7-phosphate (DAHP) to dehydroquinate (DHQ).</text>
</comment>
<dbReference type="InterPro" id="IPR031322">
    <property type="entry name" value="Shikimate/glucono_kinase"/>
</dbReference>
<dbReference type="RefSeq" id="WP_366179910.1">
    <property type="nucleotide sequence ID" value="NZ_CP159989.1"/>
</dbReference>
<dbReference type="Pfam" id="PF24621">
    <property type="entry name" value="DHQS_C"/>
    <property type="match status" value="1"/>
</dbReference>
<evidence type="ECO:0000256" key="8">
    <source>
        <dbReference type="ARBA" id="ARBA00023141"/>
    </source>
</evidence>
<dbReference type="NCBIfam" id="TIGR01357">
    <property type="entry name" value="aroB"/>
    <property type="match status" value="1"/>
</dbReference>
<dbReference type="EMBL" id="CP159989">
    <property type="protein sequence ID" value="XCP81651.1"/>
    <property type="molecule type" value="Genomic_DNA"/>
</dbReference>
<dbReference type="CDD" id="cd08195">
    <property type="entry name" value="DHQS"/>
    <property type="match status" value="1"/>
</dbReference>